<evidence type="ECO:0000313" key="4">
    <source>
        <dbReference type="Proteomes" id="UP001596409"/>
    </source>
</evidence>
<comment type="caution">
    <text evidence="3">The sequence shown here is derived from an EMBL/GenBank/DDBJ whole genome shotgun (WGS) entry which is preliminary data.</text>
</comment>
<dbReference type="EMBL" id="JBHSYM010000048">
    <property type="protein sequence ID" value="MFC7014440.1"/>
    <property type="molecule type" value="Genomic_DNA"/>
</dbReference>
<name>A0ABW2E2Q2_9ACTN</name>
<proteinExistence type="inferred from homology"/>
<dbReference type="Gene3D" id="1.10.630.10">
    <property type="entry name" value="Cytochrome P450"/>
    <property type="match status" value="1"/>
</dbReference>
<dbReference type="Pfam" id="PF00067">
    <property type="entry name" value="p450"/>
    <property type="match status" value="1"/>
</dbReference>
<dbReference type="PRINTS" id="PR00463">
    <property type="entry name" value="EP450I"/>
</dbReference>
<keyword evidence="4" id="KW-1185">Reference proteome</keyword>
<dbReference type="Proteomes" id="UP001596409">
    <property type="component" value="Unassembled WGS sequence"/>
</dbReference>
<dbReference type="InterPro" id="IPR001128">
    <property type="entry name" value="Cyt_P450"/>
</dbReference>
<feature type="compositionally biased region" description="Low complexity" evidence="2">
    <location>
        <begin position="1"/>
        <end position="15"/>
    </location>
</feature>
<dbReference type="InterPro" id="IPR050121">
    <property type="entry name" value="Cytochrome_P450_monoxygenase"/>
</dbReference>
<dbReference type="PANTHER" id="PTHR24305">
    <property type="entry name" value="CYTOCHROME P450"/>
    <property type="match status" value="1"/>
</dbReference>
<feature type="region of interest" description="Disordered" evidence="2">
    <location>
        <begin position="1"/>
        <end position="21"/>
    </location>
</feature>
<dbReference type="InterPro" id="IPR036396">
    <property type="entry name" value="Cyt_P450_sf"/>
</dbReference>
<organism evidence="3 4">
    <name type="scientific">Streptomyces viridiviolaceus</name>
    <dbReference type="NCBI Taxonomy" id="68282"/>
    <lineage>
        <taxon>Bacteria</taxon>
        <taxon>Bacillati</taxon>
        <taxon>Actinomycetota</taxon>
        <taxon>Actinomycetes</taxon>
        <taxon>Kitasatosporales</taxon>
        <taxon>Streptomycetaceae</taxon>
        <taxon>Streptomyces</taxon>
    </lineage>
</organism>
<evidence type="ECO:0000256" key="1">
    <source>
        <dbReference type="ARBA" id="ARBA00010617"/>
    </source>
</evidence>
<evidence type="ECO:0000313" key="3">
    <source>
        <dbReference type="EMBL" id="MFC7014440.1"/>
    </source>
</evidence>
<protein>
    <submittedName>
        <fullName evidence="3">Cytochrome P450</fullName>
    </submittedName>
</protein>
<evidence type="ECO:0000256" key="2">
    <source>
        <dbReference type="SAM" id="MobiDB-lite"/>
    </source>
</evidence>
<dbReference type="SUPFAM" id="SSF48264">
    <property type="entry name" value="Cytochrome P450"/>
    <property type="match status" value="1"/>
</dbReference>
<comment type="similarity">
    <text evidence="1">Belongs to the cytochrome P450 family.</text>
</comment>
<gene>
    <name evidence="3" type="ORF">ACFQMH_22500</name>
</gene>
<sequence length="459" mass="51069">MSTTSPSLPLERAAAPAPPQARGSLLLGHARQLQQDTITALAGLSAKAPEGIVGFRIGRSPAIVVSTPDTVREVLIERAEDYARGRRQTRALTPLMGQGLLVSEGPMHARQRRIILPHLSPRQVPKYADTIVAEAERYIAEWKTPQEVDLVAEMNSMTMDIVTQLLFSSSSRDNQALARAITEAFEWEMHALTSVLGLPLWVPTARNRRARENIATIRAWISRFIEERRAAGHDTQSADLLGDLMSTRYEDGSGMSDSLLLDEALTAWGASQETSADAQAWTLYLLGTHPEVRERVHQEIEDRVGRRTVRHEDLAGLPYCMQVFKEAMRLFPPASMIPRQAVRDTTLRGYTVKKGTMVFINAYSLHRRPEVFDDPETFDPDRFERSRERALPKGAYLPFGTGGNVCPGSHLALMEGHLLTAVLAQRLSVELLPGQRIRPHLMVNLRPSPGVEARVCLKS</sequence>
<dbReference type="InterPro" id="IPR002401">
    <property type="entry name" value="Cyt_P450_E_grp-I"/>
</dbReference>
<dbReference type="PANTHER" id="PTHR24305:SF166">
    <property type="entry name" value="CYTOCHROME P450 12A4, MITOCHONDRIAL-RELATED"/>
    <property type="match status" value="1"/>
</dbReference>
<accession>A0ABW2E2Q2</accession>
<dbReference type="RefSeq" id="WP_189876420.1">
    <property type="nucleotide sequence ID" value="NZ_BMWA01000020.1"/>
</dbReference>
<reference evidence="4" key="1">
    <citation type="journal article" date="2019" name="Int. J. Syst. Evol. Microbiol.">
        <title>The Global Catalogue of Microorganisms (GCM) 10K type strain sequencing project: providing services to taxonomists for standard genome sequencing and annotation.</title>
        <authorList>
            <consortium name="The Broad Institute Genomics Platform"/>
            <consortium name="The Broad Institute Genome Sequencing Center for Infectious Disease"/>
            <person name="Wu L."/>
            <person name="Ma J."/>
        </authorList>
    </citation>
    <scope>NUCLEOTIDE SEQUENCE [LARGE SCALE GENOMIC DNA]</scope>
    <source>
        <strain evidence="4">JCM 4855</strain>
    </source>
</reference>
<dbReference type="PRINTS" id="PR00385">
    <property type="entry name" value="P450"/>
</dbReference>